<reference evidence="1" key="2">
    <citation type="submission" date="2020-07" db="EMBL/GenBank/DDBJ databases">
        <authorList>
            <person name="Vera ALvarez R."/>
            <person name="Arias-Moreno D.M."/>
            <person name="Jimenez-Jacinto V."/>
            <person name="Jimenez-Bremont J.F."/>
            <person name="Swaminathan K."/>
            <person name="Moose S.P."/>
            <person name="Guerrero-Gonzalez M.L."/>
            <person name="Marino-Ramirez L."/>
            <person name="Landsman D."/>
            <person name="Rodriguez-Kessler M."/>
            <person name="Delgado-Sanchez P."/>
        </authorList>
    </citation>
    <scope>NUCLEOTIDE SEQUENCE</scope>
    <source>
        <tissue evidence="1">Cladode</tissue>
    </source>
</reference>
<accession>A0A7C9EHV6</accession>
<protein>
    <submittedName>
        <fullName evidence="1">Uncharacterized protein</fullName>
    </submittedName>
</protein>
<dbReference type="EMBL" id="GISG01225559">
    <property type="protein sequence ID" value="MBA4664905.1"/>
    <property type="molecule type" value="Transcribed_RNA"/>
</dbReference>
<dbReference type="EMBL" id="GISG01225557">
    <property type="protein sequence ID" value="MBA4664903.1"/>
    <property type="molecule type" value="Transcribed_RNA"/>
</dbReference>
<reference evidence="1" key="1">
    <citation type="journal article" date="2013" name="J. Plant Res.">
        <title>Effect of fungi and light on seed germination of three Opuntia species from semiarid lands of central Mexico.</title>
        <authorList>
            <person name="Delgado-Sanchez P."/>
            <person name="Jimenez-Bremont J.F."/>
            <person name="Guerrero-Gonzalez Mde L."/>
            <person name="Flores J."/>
        </authorList>
    </citation>
    <scope>NUCLEOTIDE SEQUENCE</scope>
    <source>
        <tissue evidence="1">Cladode</tissue>
    </source>
</reference>
<sequence length="199" mass="22188">MLPFRDKKDLVNPQNDWLDVNEFIMASCGLIRSTFACFACEPPSALPSSVSFLSSPTSVPKSHGICSTNGSRQFCARFQDRDSSKSAAHIISHMQRASLNDNSLRKRTRSIRKAKIRLSAPMWDKCENISLSVTVNMCHSVCNCFITPVCPSMRKFSRVLRRSISKHQNASASFSKITTNGDNRSLIPWQYPVSGSTHA</sequence>
<evidence type="ECO:0000313" key="1">
    <source>
        <dbReference type="EMBL" id="MBA4664905.1"/>
    </source>
</evidence>
<proteinExistence type="predicted"/>
<organism evidence="1">
    <name type="scientific">Opuntia streptacantha</name>
    <name type="common">Prickly pear cactus</name>
    <name type="synonym">Opuntia cardona</name>
    <dbReference type="NCBI Taxonomy" id="393608"/>
    <lineage>
        <taxon>Eukaryota</taxon>
        <taxon>Viridiplantae</taxon>
        <taxon>Streptophyta</taxon>
        <taxon>Embryophyta</taxon>
        <taxon>Tracheophyta</taxon>
        <taxon>Spermatophyta</taxon>
        <taxon>Magnoliopsida</taxon>
        <taxon>eudicotyledons</taxon>
        <taxon>Gunneridae</taxon>
        <taxon>Pentapetalae</taxon>
        <taxon>Caryophyllales</taxon>
        <taxon>Cactineae</taxon>
        <taxon>Cactaceae</taxon>
        <taxon>Opuntioideae</taxon>
        <taxon>Opuntia</taxon>
    </lineage>
</organism>
<name>A0A7C9EHV6_OPUST</name>
<dbReference type="AlphaFoldDB" id="A0A7C9EHV6"/>